<feature type="binding site" evidence="4 5">
    <location>
        <position position="143"/>
    </location>
    <ligand>
        <name>Zn(2+)</name>
        <dbReference type="ChEBI" id="CHEBI:29105"/>
    </ligand>
</feature>
<keyword evidence="4 5" id="KW-0479">Metal-binding</keyword>
<dbReference type="RefSeq" id="WP_006191286.1">
    <property type="nucleotide sequence ID" value="NC_015437.1"/>
</dbReference>
<dbReference type="HAMAP" id="MF_01968">
    <property type="entry name" value="Sirtuin_ClassU"/>
    <property type="match status" value="1"/>
</dbReference>
<dbReference type="GO" id="GO:0005737">
    <property type="term" value="C:cytoplasm"/>
    <property type="evidence" value="ECO:0007669"/>
    <property type="project" value="UniProtKB-SubCell"/>
</dbReference>
<reference evidence="7 8" key="1">
    <citation type="submission" date="2009-09" db="EMBL/GenBank/DDBJ databases">
        <authorList>
            <person name="Weinstock G."/>
            <person name="Sodergren E."/>
            <person name="Clifton S."/>
            <person name="Fulton L."/>
            <person name="Fulton B."/>
            <person name="Courtney L."/>
            <person name="Fronick C."/>
            <person name="Harrison M."/>
            <person name="Strong C."/>
            <person name="Farmer C."/>
            <person name="Delahaunty K."/>
            <person name="Markovic C."/>
            <person name="Hall O."/>
            <person name="Minx P."/>
            <person name="Tomlinson C."/>
            <person name="Mitreva M."/>
            <person name="Nelson J."/>
            <person name="Hou S."/>
            <person name="Wollam A."/>
            <person name="Pepin K.H."/>
            <person name="Johnson M."/>
            <person name="Bhonagiri V."/>
            <person name="Nash W.E."/>
            <person name="Warren W."/>
            <person name="Chinwalla A."/>
            <person name="Mardis E.R."/>
            <person name="Wilson R.K."/>
        </authorList>
    </citation>
    <scope>NUCLEOTIDE SEQUENCE [LARGE SCALE GENOMIC DNA]</scope>
    <source>
        <strain evidence="8">ATCC 35185 / DSM 20758 / VPI D19B-28</strain>
    </source>
</reference>
<feature type="domain" description="Deacetylase sirtuin-type" evidence="6">
    <location>
        <begin position="7"/>
        <end position="255"/>
    </location>
</feature>
<evidence type="ECO:0000313" key="7">
    <source>
        <dbReference type="EMBL" id="EEX78269.1"/>
    </source>
</evidence>
<organism evidence="7 8">
    <name type="scientific">Selenomonas sputigena (strain ATCC 35185 / DSM 20758 / CCUG 44933 / VPI D19B-28)</name>
    <dbReference type="NCBI Taxonomy" id="546271"/>
    <lineage>
        <taxon>Bacteria</taxon>
        <taxon>Bacillati</taxon>
        <taxon>Bacillota</taxon>
        <taxon>Negativicutes</taxon>
        <taxon>Selenomonadales</taxon>
        <taxon>Selenomonadaceae</taxon>
        <taxon>Selenomonas</taxon>
    </lineage>
</organism>
<dbReference type="InterPro" id="IPR003000">
    <property type="entry name" value="Sirtuin"/>
</dbReference>
<name>C9LSM9_SELS3</name>
<comment type="caution">
    <text evidence="7">The sequence shown here is derived from an EMBL/GenBank/DDBJ whole genome shotgun (WGS) entry which is preliminary data.</text>
</comment>
<comment type="function">
    <text evidence="4">NAD-dependent protein deacetylase which modulates the activities of several enzymes which are inactive in their acetylated form.</text>
</comment>
<feature type="binding site" evidence="4">
    <location>
        <position position="44"/>
    </location>
    <ligand>
        <name>nicotinamide</name>
        <dbReference type="ChEBI" id="CHEBI:17154"/>
    </ligand>
</feature>
<dbReference type="AlphaFoldDB" id="C9LSM9"/>
<dbReference type="InterPro" id="IPR026590">
    <property type="entry name" value="Ssirtuin_cat_dom"/>
</dbReference>
<feature type="binding site" evidence="4">
    <location>
        <position position="116"/>
    </location>
    <ligand>
        <name>nicotinamide</name>
        <dbReference type="ChEBI" id="CHEBI:17154"/>
    </ligand>
</feature>
<dbReference type="Gene3D" id="3.40.50.1220">
    <property type="entry name" value="TPP-binding domain"/>
    <property type="match status" value="1"/>
</dbReference>
<evidence type="ECO:0000313" key="8">
    <source>
        <dbReference type="Proteomes" id="UP000003505"/>
    </source>
</evidence>
<comment type="cofactor">
    <cofactor evidence="4">
        <name>Zn(2+)</name>
        <dbReference type="ChEBI" id="CHEBI:29105"/>
    </cofactor>
    <text evidence="4">Binds 1 zinc ion per subunit.</text>
</comment>
<dbReference type="PANTHER" id="PTHR11085">
    <property type="entry name" value="NAD-DEPENDENT PROTEIN DEACYLASE SIRTUIN-5, MITOCHONDRIAL-RELATED"/>
    <property type="match status" value="1"/>
</dbReference>
<dbReference type="InterPro" id="IPR028628">
    <property type="entry name" value="Sirtuin_class_U"/>
</dbReference>
<feature type="binding site" evidence="4">
    <location>
        <position position="117"/>
    </location>
    <ligand>
        <name>NAD(+)</name>
        <dbReference type="ChEBI" id="CHEBI:57540"/>
    </ligand>
</feature>
<feature type="binding site" evidence="4 5">
    <location>
        <position position="164"/>
    </location>
    <ligand>
        <name>Zn(2+)</name>
        <dbReference type="ChEBI" id="CHEBI:29105"/>
    </ligand>
</feature>
<dbReference type="EC" id="2.3.1.286" evidence="4"/>
<evidence type="ECO:0000256" key="3">
    <source>
        <dbReference type="ARBA" id="ARBA00023027"/>
    </source>
</evidence>
<keyword evidence="1 4" id="KW-0963">Cytoplasm</keyword>
<comment type="similarity">
    <text evidence="4">Belongs to the sirtuin family. Class U subfamily.</text>
</comment>
<feature type="binding site" evidence="4">
    <location>
        <position position="114"/>
    </location>
    <ligand>
        <name>NAD(+)</name>
        <dbReference type="ChEBI" id="CHEBI:57540"/>
    </ligand>
</feature>
<keyword evidence="4 5" id="KW-0862">Zinc</keyword>
<feature type="binding site" evidence="4">
    <location>
        <position position="33"/>
    </location>
    <ligand>
        <name>NAD(+)</name>
        <dbReference type="ChEBI" id="CHEBI:57540"/>
    </ligand>
</feature>
<evidence type="ECO:0000256" key="2">
    <source>
        <dbReference type="ARBA" id="ARBA00022679"/>
    </source>
</evidence>
<evidence type="ECO:0000256" key="5">
    <source>
        <dbReference type="PROSITE-ProRule" id="PRU00236"/>
    </source>
</evidence>
<dbReference type="Gene3D" id="3.30.1600.10">
    <property type="entry name" value="SIR2/SIRT2 'Small Domain"/>
    <property type="match status" value="1"/>
</dbReference>
<dbReference type="OrthoDB" id="9800582at2"/>
<evidence type="ECO:0000256" key="4">
    <source>
        <dbReference type="HAMAP-Rule" id="MF_01968"/>
    </source>
</evidence>
<feature type="binding site" evidence="4">
    <location>
        <position position="225"/>
    </location>
    <ligand>
        <name>NAD(+)</name>
        <dbReference type="ChEBI" id="CHEBI:57540"/>
    </ligand>
</feature>
<dbReference type="InterPro" id="IPR029035">
    <property type="entry name" value="DHS-like_NAD/FAD-binding_dom"/>
</dbReference>
<comment type="subcellular location">
    <subcellularLocation>
        <location evidence="4">Cytoplasm</location>
    </subcellularLocation>
</comment>
<evidence type="ECO:0000259" key="6">
    <source>
        <dbReference type="PROSITE" id="PS50305"/>
    </source>
</evidence>
<dbReference type="PROSITE" id="PS50305">
    <property type="entry name" value="SIRTUIN"/>
    <property type="match status" value="1"/>
</dbReference>
<feature type="binding site" evidence="4 5">
    <location>
        <position position="161"/>
    </location>
    <ligand>
        <name>Zn(2+)</name>
        <dbReference type="ChEBI" id="CHEBI:29105"/>
    </ligand>
</feature>
<dbReference type="Pfam" id="PF02146">
    <property type="entry name" value="SIR2"/>
    <property type="match status" value="1"/>
</dbReference>
<dbReference type="Proteomes" id="UP000003505">
    <property type="component" value="Unassembled WGS sequence"/>
</dbReference>
<dbReference type="PANTHER" id="PTHR11085:SF4">
    <property type="entry name" value="NAD-DEPENDENT PROTEIN DEACYLASE"/>
    <property type="match status" value="1"/>
</dbReference>
<gene>
    <name evidence="4" type="primary">cobB</name>
    <name evidence="7" type="ORF">SELSPUOL_00454</name>
</gene>
<dbReference type="InterPro" id="IPR050134">
    <property type="entry name" value="NAD-dep_sirtuin_deacylases"/>
</dbReference>
<dbReference type="GO" id="GO:0008270">
    <property type="term" value="F:zinc ion binding"/>
    <property type="evidence" value="ECO:0007669"/>
    <property type="project" value="UniProtKB-UniRule"/>
</dbReference>
<dbReference type="GO" id="GO:0070403">
    <property type="term" value="F:NAD+ binding"/>
    <property type="evidence" value="ECO:0007669"/>
    <property type="project" value="UniProtKB-UniRule"/>
</dbReference>
<feature type="binding site" evidence="4">
    <location>
        <position position="117"/>
    </location>
    <ligand>
        <name>nicotinamide</name>
        <dbReference type="ChEBI" id="CHEBI:17154"/>
    </ligand>
</feature>
<dbReference type="SUPFAM" id="SSF52467">
    <property type="entry name" value="DHS-like NAD/FAD-binding domain"/>
    <property type="match status" value="1"/>
</dbReference>
<keyword evidence="3 4" id="KW-0520">NAD</keyword>
<comment type="catalytic activity">
    <reaction evidence="4">
        <text>N(6)-acetyl-L-lysyl-[protein] + NAD(+) + H2O = 2''-O-acetyl-ADP-D-ribose + nicotinamide + L-lysyl-[protein]</text>
        <dbReference type="Rhea" id="RHEA:43636"/>
        <dbReference type="Rhea" id="RHEA-COMP:9752"/>
        <dbReference type="Rhea" id="RHEA-COMP:10731"/>
        <dbReference type="ChEBI" id="CHEBI:15377"/>
        <dbReference type="ChEBI" id="CHEBI:17154"/>
        <dbReference type="ChEBI" id="CHEBI:29969"/>
        <dbReference type="ChEBI" id="CHEBI:57540"/>
        <dbReference type="ChEBI" id="CHEBI:61930"/>
        <dbReference type="ChEBI" id="CHEBI:83767"/>
        <dbReference type="EC" id="2.3.1.286"/>
    </reaction>
</comment>
<feature type="binding site" evidence="4">
    <location>
        <position position="44"/>
    </location>
    <ligand>
        <name>NAD(+)</name>
        <dbReference type="ChEBI" id="CHEBI:57540"/>
    </ligand>
</feature>
<sequence>MAEEGAKAMEDEKIAVFQNLLKESDDIVFFGGAGVSTESGIPDFRSATGIYSKMLAQHVSPEELVSHTFFERCPEEFFDFYRKRLVYMEAKPNDCHKALAALERMGKLKAVVTQNIDGLHQEAGSSRVLELHGSIRRSYCMDCRAFYDERFLQASEGVPHCTKCGGIVKPDVVLYEESLDADVLDAAVRAISAADLLIVGGTSLVVYPAAGLLRCFKGRRLVLINKTATKADERADLVIHDSLGKVFREAMAGVI</sequence>
<keyword evidence="2 4" id="KW-0808">Transferase</keyword>
<feature type="binding site" evidence="4 5">
    <location>
        <position position="140"/>
    </location>
    <ligand>
        <name>Zn(2+)</name>
        <dbReference type="ChEBI" id="CHEBI:29105"/>
    </ligand>
</feature>
<feature type="active site" description="Proton acceptor" evidence="4 5">
    <location>
        <position position="132"/>
    </location>
</feature>
<dbReference type="eggNOG" id="COG0846">
    <property type="taxonomic scope" value="Bacteria"/>
</dbReference>
<dbReference type="EMBL" id="ACKP02000010">
    <property type="protein sequence ID" value="EEX78269.1"/>
    <property type="molecule type" value="Genomic_DNA"/>
</dbReference>
<evidence type="ECO:0000256" key="1">
    <source>
        <dbReference type="ARBA" id="ARBA00022490"/>
    </source>
</evidence>
<accession>C9LSM9</accession>
<dbReference type="NCBIfam" id="NF001752">
    <property type="entry name" value="PRK00481.1-1"/>
    <property type="match status" value="1"/>
</dbReference>
<dbReference type="GO" id="GO:0017136">
    <property type="term" value="F:histone deacetylase activity, NAD-dependent"/>
    <property type="evidence" value="ECO:0007669"/>
    <property type="project" value="TreeGrafter"/>
</dbReference>
<feature type="binding site" evidence="4">
    <location>
        <position position="202"/>
    </location>
    <ligand>
        <name>NAD(+)</name>
        <dbReference type="ChEBI" id="CHEBI:57540"/>
    </ligand>
</feature>
<dbReference type="STRING" id="546271.Selsp_1707"/>
<comment type="caution">
    <text evidence="4">Lacks conserved residue(s) required for the propagation of feature annotation.</text>
</comment>
<feature type="binding site" evidence="4">
    <location>
        <position position="203"/>
    </location>
    <ligand>
        <name>NAD(+)</name>
        <dbReference type="ChEBI" id="CHEBI:57540"/>
    </ligand>
</feature>
<feature type="binding site" evidence="4">
    <location>
        <position position="37"/>
    </location>
    <ligand>
        <name>NAD(+)</name>
        <dbReference type="ChEBI" id="CHEBI:57540"/>
    </ligand>
</feature>
<dbReference type="NCBIfam" id="NF001753">
    <property type="entry name" value="PRK00481.1-3"/>
    <property type="match status" value="1"/>
</dbReference>
<proteinExistence type="inferred from homology"/>
<feature type="binding site" evidence="4">
    <location>
        <position position="45"/>
    </location>
    <ligand>
        <name>NAD(+)</name>
        <dbReference type="ChEBI" id="CHEBI:57540"/>
    </ligand>
</feature>
<dbReference type="InterPro" id="IPR026591">
    <property type="entry name" value="Sirtuin_cat_small_dom_sf"/>
</dbReference>
<feature type="binding site" evidence="4">
    <location>
        <position position="132"/>
    </location>
    <ligand>
        <name>NAD(+)</name>
        <dbReference type="ChEBI" id="CHEBI:57540"/>
    </ligand>
</feature>
<feature type="binding site" evidence="4">
    <location>
        <position position="116"/>
    </location>
    <ligand>
        <name>NAD(+)</name>
        <dbReference type="ChEBI" id="CHEBI:57540"/>
    </ligand>
</feature>
<protein>
    <recommendedName>
        <fullName evidence="4">NAD-dependent protein deacetylase</fullName>
        <ecNumber evidence="4">2.3.1.286</ecNumber>
    </recommendedName>
    <alternativeName>
        <fullName evidence="4">Regulatory protein SIR2 homolog</fullName>
    </alternativeName>
</protein>